<evidence type="ECO:0000313" key="4">
    <source>
        <dbReference type="EMBL" id="GKX31688.1"/>
    </source>
</evidence>
<comment type="caution">
    <text evidence="4">The sequence shown here is derived from an EMBL/GenBank/DDBJ whole genome shotgun (WGS) entry which is preliminary data.</text>
</comment>
<dbReference type="PIRSF" id="PIRSF004749">
    <property type="entry name" value="Pep_def"/>
    <property type="match status" value="1"/>
</dbReference>
<dbReference type="Pfam" id="PF01327">
    <property type="entry name" value="Pep_deformylase"/>
    <property type="match status" value="1"/>
</dbReference>
<keyword evidence="2 3" id="KW-0408">Iron</keyword>
<evidence type="ECO:0000313" key="5">
    <source>
        <dbReference type="Proteomes" id="UP001144256"/>
    </source>
</evidence>
<dbReference type="PANTHER" id="PTHR10458">
    <property type="entry name" value="PEPTIDE DEFORMYLASE"/>
    <property type="match status" value="1"/>
</dbReference>
<gene>
    <name evidence="4" type="primary">def1</name>
    <name evidence="3" type="synonym">def</name>
    <name evidence="4" type="ORF">SH1V18_41680</name>
</gene>
<comment type="catalytic activity">
    <reaction evidence="3">
        <text>N-terminal N-formyl-L-methionyl-[peptide] + H2O = N-terminal L-methionyl-[peptide] + formate</text>
        <dbReference type="Rhea" id="RHEA:24420"/>
        <dbReference type="Rhea" id="RHEA-COMP:10639"/>
        <dbReference type="Rhea" id="RHEA-COMP:10640"/>
        <dbReference type="ChEBI" id="CHEBI:15377"/>
        <dbReference type="ChEBI" id="CHEBI:15740"/>
        <dbReference type="ChEBI" id="CHEBI:49298"/>
        <dbReference type="ChEBI" id="CHEBI:64731"/>
        <dbReference type="EC" id="3.5.1.88"/>
    </reaction>
</comment>
<feature type="binding site" evidence="3">
    <location>
        <position position="134"/>
    </location>
    <ligand>
        <name>Fe cation</name>
        <dbReference type="ChEBI" id="CHEBI:24875"/>
    </ligand>
</feature>
<feature type="binding site" evidence="3">
    <location>
        <position position="88"/>
    </location>
    <ligand>
        <name>Fe cation</name>
        <dbReference type="ChEBI" id="CHEBI:24875"/>
    </ligand>
</feature>
<keyword evidence="3" id="KW-0648">Protein biosynthesis</keyword>
<keyword evidence="5" id="KW-1185">Reference proteome</keyword>
<dbReference type="NCBIfam" id="TIGR00079">
    <property type="entry name" value="pept_deformyl"/>
    <property type="match status" value="1"/>
</dbReference>
<dbReference type="PANTHER" id="PTHR10458:SF22">
    <property type="entry name" value="PEPTIDE DEFORMYLASE"/>
    <property type="match status" value="1"/>
</dbReference>
<dbReference type="SUPFAM" id="SSF56420">
    <property type="entry name" value="Peptide deformylase"/>
    <property type="match status" value="1"/>
</dbReference>
<protein>
    <recommendedName>
        <fullName evidence="3">Peptide deformylase</fullName>
        <shortName evidence="3">PDF</shortName>
        <ecNumber evidence="3">3.5.1.88</ecNumber>
    </recommendedName>
    <alternativeName>
        <fullName evidence="3">Polypeptide deformylase</fullName>
    </alternativeName>
</protein>
<dbReference type="PRINTS" id="PR01576">
    <property type="entry name" value="PDEFORMYLASE"/>
</dbReference>
<accession>A0A9W5YG48</accession>
<name>A0A9W5YG48_9FIRM</name>
<reference evidence="4" key="1">
    <citation type="submission" date="2022-06" db="EMBL/GenBank/DDBJ databases">
        <title>Vallitalea longa sp. nov., an anaerobic bacterium isolated from marine sediment.</title>
        <authorList>
            <person name="Hirano S."/>
            <person name="Terahara T."/>
            <person name="Mori K."/>
            <person name="Hamada M."/>
            <person name="Matsumoto R."/>
            <person name="Kobayashi T."/>
        </authorList>
    </citation>
    <scope>NUCLEOTIDE SEQUENCE</scope>
    <source>
        <strain evidence="4">SH18-1</strain>
    </source>
</reference>
<dbReference type="Gene3D" id="3.90.45.10">
    <property type="entry name" value="Peptide deformylase"/>
    <property type="match status" value="1"/>
</dbReference>
<evidence type="ECO:0000256" key="1">
    <source>
        <dbReference type="ARBA" id="ARBA00010759"/>
    </source>
</evidence>
<dbReference type="HAMAP" id="MF_00163">
    <property type="entry name" value="Pep_deformylase"/>
    <property type="match status" value="1"/>
</dbReference>
<dbReference type="RefSeq" id="WP_281818956.1">
    <property type="nucleotide sequence ID" value="NZ_BRLB01000020.1"/>
</dbReference>
<dbReference type="AlphaFoldDB" id="A0A9W5YG48"/>
<dbReference type="EC" id="3.5.1.88" evidence="3"/>
<dbReference type="CDD" id="cd00487">
    <property type="entry name" value="Pep_deformylase"/>
    <property type="match status" value="1"/>
</dbReference>
<dbReference type="GO" id="GO:0042586">
    <property type="term" value="F:peptide deformylase activity"/>
    <property type="evidence" value="ECO:0007669"/>
    <property type="project" value="UniProtKB-UniRule"/>
</dbReference>
<organism evidence="4 5">
    <name type="scientific">Vallitalea longa</name>
    <dbReference type="NCBI Taxonomy" id="2936439"/>
    <lineage>
        <taxon>Bacteria</taxon>
        <taxon>Bacillati</taxon>
        <taxon>Bacillota</taxon>
        <taxon>Clostridia</taxon>
        <taxon>Lachnospirales</taxon>
        <taxon>Vallitaleaceae</taxon>
        <taxon>Vallitalea</taxon>
    </lineage>
</organism>
<feature type="active site" evidence="3">
    <location>
        <position position="131"/>
    </location>
</feature>
<dbReference type="NCBIfam" id="NF001159">
    <property type="entry name" value="PRK00150.1-3"/>
    <property type="match status" value="1"/>
</dbReference>
<dbReference type="Proteomes" id="UP001144256">
    <property type="component" value="Unassembled WGS sequence"/>
</dbReference>
<comment type="cofactor">
    <cofactor evidence="3">
        <name>Fe(2+)</name>
        <dbReference type="ChEBI" id="CHEBI:29033"/>
    </cofactor>
    <text evidence="3">Binds 1 Fe(2+) ion.</text>
</comment>
<feature type="binding site" evidence="3">
    <location>
        <position position="130"/>
    </location>
    <ligand>
        <name>Fe cation</name>
        <dbReference type="ChEBI" id="CHEBI:24875"/>
    </ligand>
</feature>
<dbReference type="InterPro" id="IPR036821">
    <property type="entry name" value="Peptide_deformylase_sf"/>
</dbReference>
<proteinExistence type="inferred from homology"/>
<evidence type="ECO:0000256" key="2">
    <source>
        <dbReference type="ARBA" id="ARBA00023004"/>
    </source>
</evidence>
<sequence>MALRQIRTVGDDILRKKAREVKEITKNIKVLTEDMIETMKSANGCGLAAPQVGMLKRIVVIDVGDGPLVLINPKIVETKGEQINPEACLSVPGKSGIVKRPEYVKAEATNLDGERYTIEGTELLAIALCHETDHLDGQLFIDIAEKIVED</sequence>
<comment type="function">
    <text evidence="3">Removes the formyl group from the N-terminal Met of newly synthesized proteins. Requires at least a dipeptide for an efficient rate of reaction. N-terminal L-methionine is a prerequisite for activity but the enzyme has broad specificity at other positions.</text>
</comment>
<keyword evidence="3" id="KW-0479">Metal-binding</keyword>
<dbReference type="GO" id="GO:0006412">
    <property type="term" value="P:translation"/>
    <property type="evidence" value="ECO:0007669"/>
    <property type="project" value="UniProtKB-UniRule"/>
</dbReference>
<comment type="similarity">
    <text evidence="1 3">Belongs to the polypeptide deformylase family.</text>
</comment>
<dbReference type="EMBL" id="BRLB01000020">
    <property type="protein sequence ID" value="GKX31688.1"/>
    <property type="molecule type" value="Genomic_DNA"/>
</dbReference>
<dbReference type="InterPro" id="IPR023635">
    <property type="entry name" value="Peptide_deformylase"/>
</dbReference>
<dbReference type="GO" id="GO:0046872">
    <property type="term" value="F:metal ion binding"/>
    <property type="evidence" value="ECO:0007669"/>
    <property type="project" value="UniProtKB-KW"/>
</dbReference>
<evidence type="ECO:0000256" key="3">
    <source>
        <dbReference type="HAMAP-Rule" id="MF_00163"/>
    </source>
</evidence>
<keyword evidence="3" id="KW-0378">Hydrolase</keyword>